<evidence type="ECO:0000313" key="3">
    <source>
        <dbReference type="Proteomes" id="UP000006867"/>
    </source>
</evidence>
<evidence type="ECO:0000256" key="1">
    <source>
        <dbReference type="SAM" id="MobiDB-lite"/>
    </source>
</evidence>
<reference evidence="2 3" key="1">
    <citation type="journal article" date="2011" name="Front. Microbiol.">
        <title>Genomic signatures of strain selection and enhancement in Bacillus atrophaeus var. globigii, a historical biowarfare simulant.</title>
        <authorList>
            <person name="Gibbons H.S."/>
            <person name="Broomall S.M."/>
            <person name="McNew L.A."/>
            <person name="Daligault H."/>
            <person name="Chapman C."/>
            <person name="Bruce D."/>
            <person name="Karavis M."/>
            <person name="Krepps M."/>
            <person name="McGregor P.A."/>
            <person name="Hong C."/>
            <person name="Park K.H."/>
            <person name="Akmal A."/>
            <person name="Feldman A."/>
            <person name="Lin J.S."/>
            <person name="Chang W.E."/>
            <person name="Higgs B.W."/>
            <person name="Demirev P."/>
            <person name="Lindquist J."/>
            <person name="Liem A."/>
            <person name="Fochler E."/>
            <person name="Read T.D."/>
            <person name="Tapia R."/>
            <person name="Johnson S."/>
            <person name="Bishop-Lilly K.A."/>
            <person name="Detter C."/>
            <person name="Han C."/>
            <person name="Sozhamannan S."/>
            <person name="Rosenzweig C.N."/>
            <person name="Skowronski E.W."/>
        </authorList>
    </citation>
    <scope>NUCLEOTIDE SEQUENCE [LARGE SCALE GENOMIC DNA]</scope>
    <source>
        <strain evidence="2 3">1942</strain>
    </source>
</reference>
<feature type="region of interest" description="Disordered" evidence="1">
    <location>
        <begin position="21"/>
        <end position="64"/>
    </location>
</feature>
<proteinExistence type="predicted"/>
<evidence type="ECO:0000313" key="2">
    <source>
        <dbReference type="EMBL" id="ADP32994.1"/>
    </source>
</evidence>
<dbReference type="Proteomes" id="UP000006867">
    <property type="component" value="Chromosome"/>
</dbReference>
<evidence type="ECO:0008006" key="4">
    <source>
        <dbReference type="Google" id="ProtNLM"/>
    </source>
</evidence>
<sequence length="125" mass="14662">MFPYYYYDPYAYDSYGYDPYRQPTLPAPPGFGGQGQGQQGQFGQPPSGPPPSYVPQQSTYAIDPGGIRGCLYRFTYIRLENGRRFWFYPVFVGRRSIAGYRWRPRQYRWQYFGIDLDEVSSFSCH</sequence>
<dbReference type="RefSeq" id="WP_003325507.1">
    <property type="nucleotide sequence ID" value="NC_014639.1"/>
</dbReference>
<name>A0ABM5LYM9_BACA1</name>
<keyword evidence="3" id="KW-1185">Reference proteome</keyword>
<protein>
    <recommendedName>
        <fullName evidence="4">Transporter</fullName>
    </recommendedName>
</protein>
<gene>
    <name evidence="2" type="ordered locus">BATR1942_10315</name>
</gene>
<accession>A0ABM5LYM9</accession>
<organism evidence="2 3">
    <name type="scientific">Bacillus atrophaeus (strain 1942)</name>
    <dbReference type="NCBI Taxonomy" id="720555"/>
    <lineage>
        <taxon>Bacteria</taxon>
        <taxon>Bacillati</taxon>
        <taxon>Bacillota</taxon>
        <taxon>Bacilli</taxon>
        <taxon>Bacillales</taxon>
        <taxon>Bacillaceae</taxon>
        <taxon>Bacillus</taxon>
    </lineage>
</organism>
<feature type="compositionally biased region" description="Gly residues" evidence="1">
    <location>
        <begin position="30"/>
        <end position="40"/>
    </location>
</feature>
<dbReference type="EMBL" id="CP002207">
    <property type="protein sequence ID" value="ADP32994.1"/>
    <property type="molecule type" value="Genomic_DNA"/>
</dbReference>